<reference evidence="14 15" key="2">
    <citation type="submission" date="2018-11" db="EMBL/GenBank/DDBJ databases">
        <authorList>
            <consortium name="Pathogen Informatics"/>
        </authorList>
    </citation>
    <scope>NUCLEOTIDE SEQUENCE [LARGE SCALE GENOMIC DNA]</scope>
</reference>
<dbReference type="Pfam" id="PF13733">
    <property type="entry name" value="Glyco_transf_7N"/>
    <property type="match status" value="1"/>
</dbReference>
<dbReference type="InterPro" id="IPR027995">
    <property type="entry name" value="Galactosyl_T_N"/>
</dbReference>
<keyword evidence="8 11" id="KW-1133">Transmembrane helix</keyword>
<dbReference type="PANTHER" id="PTHR19300">
    <property type="entry name" value="BETA-1,4-GALACTOSYLTRANSFERASE"/>
    <property type="match status" value="1"/>
</dbReference>
<evidence type="ECO:0000256" key="9">
    <source>
        <dbReference type="ARBA" id="ARBA00023136"/>
    </source>
</evidence>
<dbReference type="WBParaSite" id="HNAJ_0000785101-mRNA-1">
    <property type="protein sequence ID" value="HNAJ_0000785101-mRNA-1"/>
    <property type="gene ID" value="HNAJ_0000785101"/>
</dbReference>
<protein>
    <submittedName>
        <fullName evidence="16">Beta-1,4-N-acetylgalactosaminyltransferase bre-4</fullName>
    </submittedName>
</protein>
<dbReference type="AlphaFoldDB" id="A0A0R3TKX1"/>
<evidence type="ECO:0000256" key="3">
    <source>
        <dbReference type="ARBA" id="ARBA00005735"/>
    </source>
</evidence>
<name>A0A0R3TKX1_RODNA</name>
<evidence type="ECO:0000256" key="5">
    <source>
        <dbReference type="ARBA" id="ARBA00022679"/>
    </source>
</evidence>
<dbReference type="GO" id="GO:0005794">
    <property type="term" value="C:Golgi apparatus"/>
    <property type="evidence" value="ECO:0007669"/>
    <property type="project" value="TreeGrafter"/>
</dbReference>
<accession>A0A0R3TKX1</accession>
<evidence type="ECO:0000256" key="7">
    <source>
        <dbReference type="ARBA" id="ARBA00022968"/>
    </source>
</evidence>
<dbReference type="Proteomes" id="UP000278807">
    <property type="component" value="Unassembled WGS sequence"/>
</dbReference>
<reference evidence="16" key="1">
    <citation type="submission" date="2017-02" db="UniProtKB">
        <authorList>
            <consortium name="WormBaseParasite"/>
        </authorList>
    </citation>
    <scope>IDENTIFICATION</scope>
</reference>
<keyword evidence="4" id="KW-0328">Glycosyltransferase</keyword>
<evidence type="ECO:0000256" key="10">
    <source>
        <dbReference type="ARBA" id="ARBA00023180"/>
    </source>
</evidence>
<dbReference type="InterPro" id="IPR029044">
    <property type="entry name" value="Nucleotide-diphossugar_trans"/>
</dbReference>
<evidence type="ECO:0000256" key="11">
    <source>
        <dbReference type="SAM" id="Phobius"/>
    </source>
</evidence>
<dbReference type="InterPro" id="IPR027791">
    <property type="entry name" value="Galactosyl_T_C"/>
</dbReference>
<gene>
    <name evidence="14" type="ORF">HNAJ_LOCUS7847</name>
</gene>
<evidence type="ECO:0000256" key="4">
    <source>
        <dbReference type="ARBA" id="ARBA00022676"/>
    </source>
</evidence>
<keyword evidence="5" id="KW-0808">Transferase</keyword>
<dbReference type="EMBL" id="UZAE01012140">
    <property type="protein sequence ID" value="VDO03707.1"/>
    <property type="molecule type" value="Genomic_DNA"/>
</dbReference>
<evidence type="ECO:0000256" key="1">
    <source>
        <dbReference type="ARBA" id="ARBA00004606"/>
    </source>
</evidence>
<dbReference type="UniPathway" id="UPA00378"/>
<dbReference type="STRING" id="102285.A0A0R3TKX1"/>
<keyword evidence="10" id="KW-0325">Glycoprotein</keyword>
<dbReference type="InterPro" id="IPR003859">
    <property type="entry name" value="Galactosyl_T"/>
</dbReference>
<proteinExistence type="inferred from homology"/>
<keyword evidence="6 11" id="KW-0812">Transmembrane</keyword>
<evidence type="ECO:0000259" key="13">
    <source>
        <dbReference type="Pfam" id="PF13733"/>
    </source>
</evidence>
<dbReference type="OrthoDB" id="10016069at2759"/>
<dbReference type="GO" id="GO:0005975">
    <property type="term" value="P:carbohydrate metabolic process"/>
    <property type="evidence" value="ECO:0007669"/>
    <property type="project" value="InterPro"/>
</dbReference>
<evidence type="ECO:0000256" key="6">
    <source>
        <dbReference type="ARBA" id="ARBA00022692"/>
    </source>
</evidence>
<dbReference type="PANTHER" id="PTHR19300:SF57">
    <property type="entry name" value="BETA-1,4-N-ACETYLGALACTOSAMINYLTRANSFERASE"/>
    <property type="match status" value="1"/>
</dbReference>
<dbReference type="GO" id="GO:0016020">
    <property type="term" value="C:membrane"/>
    <property type="evidence" value="ECO:0007669"/>
    <property type="project" value="UniProtKB-SubCell"/>
</dbReference>
<feature type="transmembrane region" description="Helical" evidence="11">
    <location>
        <begin position="9"/>
        <end position="26"/>
    </location>
</feature>
<evidence type="ECO:0000256" key="2">
    <source>
        <dbReference type="ARBA" id="ARBA00004922"/>
    </source>
</evidence>
<evidence type="ECO:0000313" key="16">
    <source>
        <dbReference type="WBParaSite" id="HNAJ_0000785101-mRNA-1"/>
    </source>
</evidence>
<comment type="similarity">
    <text evidence="3">Belongs to the glycosyltransferase 7 family.</text>
</comment>
<comment type="pathway">
    <text evidence="2">Protein modification; protein glycosylation.</text>
</comment>
<feature type="domain" description="Galactosyltransferase N-terminal" evidence="13">
    <location>
        <begin position="72"/>
        <end position="161"/>
    </location>
</feature>
<feature type="domain" description="Galactosyltransferase C-terminal" evidence="12">
    <location>
        <begin position="173"/>
        <end position="238"/>
    </location>
</feature>
<evidence type="ECO:0000313" key="14">
    <source>
        <dbReference type="EMBL" id="VDO03707.1"/>
    </source>
</evidence>
<organism evidence="16">
    <name type="scientific">Rodentolepis nana</name>
    <name type="common">Dwarf tapeworm</name>
    <name type="synonym">Hymenolepis nana</name>
    <dbReference type="NCBI Taxonomy" id="102285"/>
    <lineage>
        <taxon>Eukaryota</taxon>
        <taxon>Metazoa</taxon>
        <taxon>Spiralia</taxon>
        <taxon>Lophotrochozoa</taxon>
        <taxon>Platyhelminthes</taxon>
        <taxon>Cestoda</taxon>
        <taxon>Eucestoda</taxon>
        <taxon>Cyclophyllidea</taxon>
        <taxon>Hymenolepididae</taxon>
        <taxon>Rodentolepis</taxon>
    </lineage>
</organism>
<evidence type="ECO:0000313" key="15">
    <source>
        <dbReference type="Proteomes" id="UP000278807"/>
    </source>
</evidence>
<keyword evidence="9 11" id="KW-0472">Membrane</keyword>
<dbReference type="SUPFAM" id="SSF53448">
    <property type="entry name" value="Nucleotide-diphospho-sugar transferases"/>
    <property type="match status" value="1"/>
</dbReference>
<dbReference type="GO" id="GO:0008378">
    <property type="term" value="F:galactosyltransferase activity"/>
    <property type="evidence" value="ECO:0007669"/>
    <property type="project" value="TreeGrafter"/>
</dbReference>
<keyword evidence="15" id="KW-1185">Reference proteome</keyword>
<sequence length="290" mass="34419">MEISRDRSIIFLILTFGLIYFTWFRYSRYYNYRRVFSNMSHVHDLTVALYTPDLTYAEMDGMASLRYDKNECRINKIVPAKDRRQDLLQFLLYMPSYFCFQGASMDILVVEQRSNGSFNKGLLFNAAIREVDRANSAGYDCFAFHDIDKLPVYRNVPYICKSGPHCLITEKRHESGYYSTFIGGIVMFTREQLEKMNGASNSFLNWGGEDDDLWNRVRIANMTLYRPKHEEGVYYEFDNDHKRIMNPDRYDLLTNRNNYKSMMDDGLRQANYKLVERVDYNNFVWLSISF</sequence>
<comment type="subcellular location">
    <subcellularLocation>
        <location evidence="1">Membrane</location>
        <topology evidence="1">Single-pass type II membrane protein</topology>
    </subcellularLocation>
</comment>
<keyword evidence="7" id="KW-0735">Signal-anchor</keyword>
<evidence type="ECO:0000259" key="12">
    <source>
        <dbReference type="Pfam" id="PF02709"/>
    </source>
</evidence>
<dbReference type="PRINTS" id="PR02050">
    <property type="entry name" value="B14GALTRFASE"/>
</dbReference>
<dbReference type="Gene3D" id="3.90.550.10">
    <property type="entry name" value="Spore Coat Polysaccharide Biosynthesis Protein SpsA, Chain A"/>
    <property type="match status" value="1"/>
</dbReference>
<dbReference type="Pfam" id="PF02709">
    <property type="entry name" value="Glyco_transf_7C"/>
    <property type="match status" value="1"/>
</dbReference>
<evidence type="ECO:0000256" key="8">
    <source>
        <dbReference type="ARBA" id="ARBA00022989"/>
    </source>
</evidence>